<name>A0A1Y6CF05_9BACT</name>
<dbReference type="AlphaFoldDB" id="A0A1Y6CF05"/>
<dbReference type="RefSeq" id="WP_132322933.1">
    <property type="nucleotide sequence ID" value="NZ_FWZT01000020.1"/>
</dbReference>
<proteinExistence type="predicted"/>
<accession>A0A1Y6CF05</accession>
<dbReference type="OrthoDB" id="5289777at2"/>
<reference evidence="2" key="1">
    <citation type="submission" date="2017-04" db="EMBL/GenBank/DDBJ databases">
        <authorList>
            <person name="Varghese N."/>
            <person name="Submissions S."/>
        </authorList>
    </citation>
    <scope>NUCLEOTIDE SEQUENCE [LARGE SCALE GENOMIC DNA]</scope>
    <source>
        <strain evidence="2">RKEM611</strain>
    </source>
</reference>
<sequence length="408" mass="47506">MVSISENSEVFEPLILGGHPLPGLWKFMLPEDFQYFRLPREQESNCSACPQIEKQGFREDYRCCTYYPRIPNFMLGLALRDKNLGPGRDRILSNIKNRFVIPEGTQASPSVWLDSVVQNSEDLFGKGRDVLCPFLIPEQRRCGIHNYRNSVCSSFYCEMSHGPVGVEFWDHLQSLILQIETALAQWILSELGVDVDEYYKIFDRWASDLPACSGRDGSWSEDIYRELWGDWLGREEEFLVASADLVLARQESLYEIASKFPIRQTKSFEKATYEAVPEVHQKERDREPYVDGIAVPIDRLWYEFQAQHKNLWVFPLGKLLAWMSDVSLEENPKDESVPSFYRKFPYRIVQGRRYQYLNNQEAEAFRLFQSPVELNSDLLGAMDRHLEDPRAKLSQWLNRGLLTTELAE</sequence>
<protein>
    <submittedName>
        <fullName evidence="1">Uncharacterized protein</fullName>
    </submittedName>
</protein>
<dbReference type="EMBL" id="FWZT01000020">
    <property type="protein sequence ID" value="SMF59780.1"/>
    <property type="molecule type" value="Genomic_DNA"/>
</dbReference>
<gene>
    <name evidence="1" type="ORF">SAMN06296036_12038</name>
</gene>
<dbReference type="STRING" id="1513793.SAMN06296036_12038"/>
<evidence type="ECO:0000313" key="1">
    <source>
        <dbReference type="EMBL" id="SMF59780.1"/>
    </source>
</evidence>
<organism evidence="1 2">
    <name type="scientific">Pseudobacteriovorax antillogorgiicola</name>
    <dbReference type="NCBI Taxonomy" id="1513793"/>
    <lineage>
        <taxon>Bacteria</taxon>
        <taxon>Pseudomonadati</taxon>
        <taxon>Bdellovibrionota</taxon>
        <taxon>Oligoflexia</taxon>
        <taxon>Oligoflexales</taxon>
        <taxon>Pseudobacteriovoracaceae</taxon>
        <taxon>Pseudobacteriovorax</taxon>
    </lineage>
</organism>
<evidence type="ECO:0000313" key="2">
    <source>
        <dbReference type="Proteomes" id="UP000192907"/>
    </source>
</evidence>
<keyword evidence="2" id="KW-1185">Reference proteome</keyword>
<dbReference type="Proteomes" id="UP000192907">
    <property type="component" value="Unassembled WGS sequence"/>
</dbReference>